<dbReference type="EMBL" id="DROM01000402">
    <property type="protein sequence ID" value="HHH13904.1"/>
    <property type="molecule type" value="Genomic_DNA"/>
</dbReference>
<dbReference type="PROSITE" id="PS51257">
    <property type="entry name" value="PROKAR_LIPOPROTEIN"/>
    <property type="match status" value="1"/>
</dbReference>
<proteinExistence type="predicted"/>
<evidence type="ECO:0000256" key="1">
    <source>
        <dbReference type="SAM" id="Phobius"/>
    </source>
</evidence>
<dbReference type="AlphaFoldDB" id="A0A7C5N4T0"/>
<sequence length="75" mass="8099">MARPNRYQRVSVFFAYCFYLAAVACVAAAAWFGWTRGGQSPAVAAFSASVVFFIGGGIVLHVMGRADLPNLKPDR</sequence>
<evidence type="ECO:0000313" key="2">
    <source>
        <dbReference type="EMBL" id="HHH13904.1"/>
    </source>
</evidence>
<keyword evidence="1" id="KW-1133">Transmembrane helix</keyword>
<name>A0A7C5N4T0_9GAMM</name>
<protein>
    <submittedName>
        <fullName evidence="2">Hemerythrin family protein</fullName>
    </submittedName>
</protein>
<organism evidence="2">
    <name type="scientific">Thiolapillus brandeum</name>
    <dbReference type="NCBI Taxonomy" id="1076588"/>
    <lineage>
        <taxon>Bacteria</taxon>
        <taxon>Pseudomonadati</taxon>
        <taxon>Pseudomonadota</taxon>
        <taxon>Gammaproteobacteria</taxon>
        <taxon>Chromatiales</taxon>
        <taxon>Sedimenticolaceae</taxon>
        <taxon>Thiolapillus</taxon>
    </lineage>
</organism>
<keyword evidence="1" id="KW-0812">Transmembrane</keyword>
<feature type="transmembrane region" description="Helical" evidence="1">
    <location>
        <begin position="40"/>
        <end position="62"/>
    </location>
</feature>
<reference evidence="2" key="1">
    <citation type="journal article" date="2020" name="mSystems">
        <title>Genome- and Community-Level Interaction Insights into Carbon Utilization and Element Cycling Functions of Hydrothermarchaeota in Hydrothermal Sediment.</title>
        <authorList>
            <person name="Zhou Z."/>
            <person name="Liu Y."/>
            <person name="Xu W."/>
            <person name="Pan J."/>
            <person name="Luo Z.H."/>
            <person name="Li M."/>
        </authorList>
    </citation>
    <scope>NUCLEOTIDE SEQUENCE [LARGE SCALE GENOMIC DNA]</scope>
    <source>
        <strain evidence="2">HyVt-535</strain>
    </source>
</reference>
<keyword evidence="1" id="KW-0472">Membrane</keyword>
<comment type="caution">
    <text evidence="2">The sequence shown here is derived from an EMBL/GenBank/DDBJ whole genome shotgun (WGS) entry which is preliminary data.</text>
</comment>
<gene>
    <name evidence="2" type="ORF">ENJ98_06670</name>
</gene>
<accession>A0A7C5N4T0</accession>
<feature type="transmembrane region" description="Helical" evidence="1">
    <location>
        <begin position="12"/>
        <end position="34"/>
    </location>
</feature>
<dbReference type="Proteomes" id="UP000886100">
    <property type="component" value="Unassembled WGS sequence"/>
</dbReference>